<feature type="compositionally biased region" description="Polar residues" evidence="1">
    <location>
        <begin position="8"/>
        <end position="24"/>
    </location>
</feature>
<reference evidence="2 3" key="1">
    <citation type="submission" date="2017-01" db="EMBL/GenBank/DDBJ databases">
        <title>Genome sequence of Rhodoferax antarcticus ANT.BR, a psychrophilic purple nonsulfur bacterium from an Antarctic microbial mat.</title>
        <authorList>
            <person name="Baker J."/>
            <person name="Riester C."/>
            <person name="Skinner B."/>
            <person name="Newell A."/>
            <person name="Swingley W."/>
            <person name="Madigan M."/>
            <person name="Jung D."/>
            <person name="Asao M."/>
            <person name="Chen M."/>
            <person name="Loughlin P."/>
            <person name="Pan H."/>
            <person name="Lin S."/>
            <person name="Li N."/>
            <person name="Shaw J."/>
            <person name="Prado M."/>
            <person name="Sherman C."/>
            <person name="Li X."/>
            <person name="Tang J."/>
            <person name="Blankenship R."/>
            <person name="Zhao T."/>
            <person name="Touchman J."/>
            <person name="Sattley M."/>
        </authorList>
    </citation>
    <scope>NUCLEOTIDE SEQUENCE [LARGE SCALE GENOMIC DNA]</scope>
    <source>
        <strain evidence="2 3">ANT.BR</strain>
    </source>
</reference>
<gene>
    <name evidence="2" type="ORF">BLL52_1599</name>
</gene>
<accession>A0A1Q8YFS2</accession>
<name>A0A1Q8YFS2_9BURK</name>
<feature type="region of interest" description="Disordered" evidence="1">
    <location>
        <begin position="1"/>
        <end position="38"/>
    </location>
</feature>
<comment type="caution">
    <text evidence="2">The sequence shown here is derived from an EMBL/GenBank/DDBJ whole genome shotgun (WGS) entry which is preliminary data.</text>
</comment>
<dbReference type="AlphaFoldDB" id="A0A1Q8YFS2"/>
<dbReference type="EMBL" id="MSYM01000011">
    <property type="protein sequence ID" value="OLP06853.1"/>
    <property type="molecule type" value="Genomic_DNA"/>
</dbReference>
<organism evidence="2 3">
    <name type="scientific">Rhodoferax antarcticus ANT.BR</name>
    <dbReference type="NCBI Taxonomy" id="1111071"/>
    <lineage>
        <taxon>Bacteria</taxon>
        <taxon>Pseudomonadati</taxon>
        <taxon>Pseudomonadota</taxon>
        <taxon>Betaproteobacteria</taxon>
        <taxon>Burkholderiales</taxon>
        <taxon>Comamonadaceae</taxon>
        <taxon>Rhodoferax</taxon>
    </lineage>
</organism>
<proteinExistence type="predicted"/>
<dbReference type="Proteomes" id="UP000185911">
    <property type="component" value="Unassembled WGS sequence"/>
</dbReference>
<keyword evidence="3" id="KW-1185">Reference proteome</keyword>
<sequence length="38" mass="3861">MGEPAWTSRVSQRSSAGLACQSSAPRALPTDQAGESAV</sequence>
<evidence type="ECO:0000313" key="2">
    <source>
        <dbReference type="EMBL" id="OLP06853.1"/>
    </source>
</evidence>
<evidence type="ECO:0000313" key="3">
    <source>
        <dbReference type="Proteomes" id="UP000185911"/>
    </source>
</evidence>
<evidence type="ECO:0000256" key="1">
    <source>
        <dbReference type="SAM" id="MobiDB-lite"/>
    </source>
</evidence>
<protein>
    <submittedName>
        <fullName evidence="2">Uncharacterized protein</fullName>
    </submittedName>
</protein>